<evidence type="ECO:0000313" key="1">
    <source>
        <dbReference type="EMBL" id="NER16550.1"/>
    </source>
</evidence>
<proteinExistence type="predicted"/>
<dbReference type="AlphaFoldDB" id="A0A6M0CRL4"/>
<evidence type="ECO:0000313" key="2">
    <source>
        <dbReference type="Proteomes" id="UP000474296"/>
    </source>
</evidence>
<dbReference type="Proteomes" id="UP000474296">
    <property type="component" value="Unassembled WGS sequence"/>
</dbReference>
<accession>A0A6M0CRL4</accession>
<gene>
    <name evidence="1" type="ORF">GWK10_04975</name>
</gene>
<keyword evidence="2" id="KW-1185">Reference proteome</keyword>
<organism evidence="1 2">
    <name type="scientific">Spongiivirga citrea</name>
    <dbReference type="NCBI Taxonomy" id="1481457"/>
    <lineage>
        <taxon>Bacteria</taxon>
        <taxon>Pseudomonadati</taxon>
        <taxon>Bacteroidota</taxon>
        <taxon>Flavobacteriia</taxon>
        <taxon>Flavobacteriales</taxon>
        <taxon>Flavobacteriaceae</taxon>
        <taxon>Spongiivirga</taxon>
    </lineage>
</organism>
<comment type="caution">
    <text evidence="1">The sequence shown here is derived from an EMBL/GenBank/DDBJ whole genome shotgun (WGS) entry which is preliminary data.</text>
</comment>
<protein>
    <submittedName>
        <fullName evidence="1">Uncharacterized protein</fullName>
    </submittedName>
</protein>
<sequence length="285" mass="32594">MKTIINLVLITLCSMSFGQSKAIKKFSLEDQQFIGTKLEQAQYLLKKVKPMGIVSKQDAMLPQFIESLMTDEVAIPAIFKINMYLESKNLEYDHVGGSVLDDLSHNAKGSQAKYFIIHDTSTPNFLKRDFPDYINEDSWKQNNVEVRWKHRKGPHAFVGRTGKIFFPIEFSSAYRATKFEFKALGKSISRGLFIHIELVQPRKSKSGKWRDNDIIAPDPGFTTDQYQKLALLYICASIRVKNWLVPGYHAVLDQGIKNGHDDPQNFDLETFSAEIKTMLSAIEEY</sequence>
<dbReference type="RefSeq" id="WP_164029822.1">
    <property type="nucleotide sequence ID" value="NZ_JAABOQ010000002.1"/>
</dbReference>
<dbReference type="EMBL" id="JAABOQ010000002">
    <property type="protein sequence ID" value="NER16550.1"/>
    <property type="molecule type" value="Genomic_DNA"/>
</dbReference>
<name>A0A6M0CRL4_9FLAO</name>
<reference evidence="1 2" key="1">
    <citation type="submission" date="2020-01" db="EMBL/GenBank/DDBJ databases">
        <title>Spongiivirga citrea KCTC 32990T.</title>
        <authorList>
            <person name="Wang G."/>
        </authorList>
    </citation>
    <scope>NUCLEOTIDE SEQUENCE [LARGE SCALE GENOMIC DNA]</scope>
    <source>
        <strain evidence="1 2">KCTC 32990</strain>
    </source>
</reference>